<feature type="domain" description="Cyclin-like" evidence="3">
    <location>
        <begin position="124"/>
        <end position="214"/>
    </location>
</feature>
<dbReference type="PIRSF" id="PIRSF028758">
    <property type="entry name" value="Cyclin, C/H/G types"/>
    <property type="match status" value="1"/>
</dbReference>
<name>A0A915B408_PARUN</name>
<dbReference type="Pfam" id="PF00134">
    <property type="entry name" value="Cyclin_N"/>
    <property type="match status" value="1"/>
</dbReference>
<feature type="domain" description="Cyclin-like" evidence="3">
    <location>
        <begin position="12"/>
        <end position="111"/>
    </location>
</feature>
<dbReference type="GO" id="GO:0006357">
    <property type="term" value="P:regulation of transcription by RNA polymerase II"/>
    <property type="evidence" value="ECO:0007669"/>
    <property type="project" value="InterPro"/>
</dbReference>
<dbReference type="Proteomes" id="UP000887569">
    <property type="component" value="Unplaced"/>
</dbReference>
<evidence type="ECO:0000256" key="1">
    <source>
        <dbReference type="ARBA" id="ARBA00023127"/>
    </source>
</evidence>
<dbReference type="WBParaSite" id="PgR024_g064_t01">
    <property type="protein sequence ID" value="PgR024_g064_t01"/>
    <property type="gene ID" value="PgR024_g064"/>
</dbReference>
<organism evidence="4 5">
    <name type="scientific">Parascaris univalens</name>
    <name type="common">Nematode worm</name>
    <dbReference type="NCBI Taxonomy" id="6257"/>
    <lineage>
        <taxon>Eukaryota</taxon>
        <taxon>Metazoa</taxon>
        <taxon>Ecdysozoa</taxon>
        <taxon>Nematoda</taxon>
        <taxon>Chromadorea</taxon>
        <taxon>Rhabditida</taxon>
        <taxon>Spirurina</taxon>
        <taxon>Ascaridomorpha</taxon>
        <taxon>Ascaridoidea</taxon>
        <taxon>Ascarididae</taxon>
        <taxon>Parascaris</taxon>
    </lineage>
</organism>
<evidence type="ECO:0000313" key="5">
    <source>
        <dbReference type="WBParaSite" id="PgR024_g064_t01"/>
    </source>
</evidence>
<dbReference type="SMART" id="SM00385">
    <property type="entry name" value="CYCLIN"/>
    <property type="match status" value="2"/>
</dbReference>
<dbReference type="InterPro" id="IPR043198">
    <property type="entry name" value="Cyclin/Ssn8"/>
</dbReference>
<protein>
    <submittedName>
        <fullName evidence="5">Cyclin-like domain-containing protein</fullName>
    </submittedName>
</protein>
<dbReference type="InterPro" id="IPR013763">
    <property type="entry name" value="Cyclin-like_dom"/>
</dbReference>
<keyword evidence="1 2" id="KW-0195">Cyclin</keyword>
<dbReference type="InterPro" id="IPR006671">
    <property type="entry name" value="Cyclin_N"/>
</dbReference>
<accession>A0A915B408</accession>
<dbReference type="SUPFAM" id="SSF47954">
    <property type="entry name" value="Cyclin-like"/>
    <property type="match status" value="2"/>
</dbReference>
<proteinExistence type="inferred from homology"/>
<comment type="similarity">
    <text evidence="2">Belongs to the cyclin family.</text>
</comment>
<dbReference type="PANTHER" id="PTHR10026">
    <property type="entry name" value="CYCLIN"/>
    <property type="match status" value="1"/>
</dbReference>
<dbReference type="InterPro" id="IPR036915">
    <property type="entry name" value="Cyclin-like_sf"/>
</dbReference>
<reference evidence="5" key="1">
    <citation type="submission" date="2022-11" db="UniProtKB">
        <authorList>
            <consortium name="WormBaseParasite"/>
        </authorList>
    </citation>
    <scope>IDENTIFICATION</scope>
</reference>
<dbReference type="AlphaFoldDB" id="A0A915B408"/>
<dbReference type="Gene3D" id="1.10.472.10">
    <property type="entry name" value="Cyclin-like"/>
    <property type="match status" value="2"/>
</dbReference>
<keyword evidence="4" id="KW-1185">Reference proteome</keyword>
<dbReference type="GO" id="GO:0016538">
    <property type="term" value="F:cyclin-dependent protein serine/threonine kinase regulator activity"/>
    <property type="evidence" value="ECO:0007669"/>
    <property type="project" value="InterPro"/>
</dbReference>
<evidence type="ECO:0000256" key="2">
    <source>
        <dbReference type="RuleBase" id="RU000383"/>
    </source>
</evidence>
<evidence type="ECO:0000259" key="3">
    <source>
        <dbReference type="SMART" id="SM00385"/>
    </source>
</evidence>
<evidence type="ECO:0000313" key="4">
    <source>
        <dbReference type="Proteomes" id="UP000887569"/>
    </source>
</evidence>
<sequence length="219" mass="25381">MMDNETQRRIFAFIIQTGMRLEASNSTICTANVLTYRALRKEITDDLCPYTLACACLLLAAKLEEDQRIRIRDVLNVAHSVLHEEMPLPQIGEQLWAMREGIARMEYIILRVLRFRLHVENPHKYLLQYVSSLQHWCPREFTNSGVAAISFILLRDAHVSPAWILSHSPQTIAIVCLAVALRATKINIGVRWYSIFCASMTRSKLRRLEEEFVNKILRR</sequence>